<accession>A0A0R2LHU3</accession>
<dbReference type="RefSeq" id="WP_017867113.1">
    <property type="nucleotide sequence ID" value="NZ_BJYB01000027.1"/>
</dbReference>
<dbReference type="PATRIC" id="fig|449659.4.peg.407"/>
<dbReference type="InterPro" id="IPR021321">
    <property type="entry name" value="DUF2922"/>
</dbReference>
<dbReference type="AlphaFoldDB" id="A0A0R2LHU3"/>
<dbReference type="Proteomes" id="UP000051886">
    <property type="component" value="Unassembled WGS sequence"/>
</dbReference>
<protein>
    <recommendedName>
        <fullName evidence="3">DUF2922 domain-containing protein</fullName>
    </recommendedName>
</protein>
<organism evidence="1 2">
    <name type="scientific">Ligilactobacillus pobuzihii</name>
    <dbReference type="NCBI Taxonomy" id="449659"/>
    <lineage>
        <taxon>Bacteria</taxon>
        <taxon>Bacillati</taxon>
        <taxon>Bacillota</taxon>
        <taxon>Bacilli</taxon>
        <taxon>Lactobacillales</taxon>
        <taxon>Lactobacillaceae</taxon>
        <taxon>Ligilactobacillus</taxon>
    </lineage>
</organism>
<gene>
    <name evidence="1" type="ORF">IV66_GL000406</name>
</gene>
<evidence type="ECO:0008006" key="3">
    <source>
        <dbReference type="Google" id="ProtNLM"/>
    </source>
</evidence>
<evidence type="ECO:0000313" key="1">
    <source>
        <dbReference type="EMBL" id="KRO01333.1"/>
    </source>
</evidence>
<evidence type="ECO:0000313" key="2">
    <source>
        <dbReference type="Proteomes" id="UP000051886"/>
    </source>
</evidence>
<dbReference type="STRING" id="449659.IV66_GL000406"/>
<keyword evidence="2" id="KW-1185">Reference proteome</keyword>
<name>A0A0R2LHU3_9LACO</name>
<comment type="caution">
    <text evidence="1">The sequence shown here is derived from an EMBL/GenBank/DDBJ whole genome shotgun (WGS) entry which is preliminary data.</text>
</comment>
<reference evidence="1 2" key="1">
    <citation type="journal article" date="2015" name="Genome Announc.">
        <title>Expanding the biotechnology potential of lactobacilli through comparative genomics of 213 strains and associated genera.</title>
        <authorList>
            <person name="Sun Z."/>
            <person name="Harris H.M."/>
            <person name="McCann A."/>
            <person name="Guo C."/>
            <person name="Argimon S."/>
            <person name="Zhang W."/>
            <person name="Yang X."/>
            <person name="Jeffery I.B."/>
            <person name="Cooney J.C."/>
            <person name="Kagawa T.F."/>
            <person name="Liu W."/>
            <person name="Song Y."/>
            <person name="Salvetti E."/>
            <person name="Wrobel A."/>
            <person name="Rasinkangas P."/>
            <person name="Parkhill J."/>
            <person name="Rea M.C."/>
            <person name="O'Sullivan O."/>
            <person name="Ritari J."/>
            <person name="Douillard F.P."/>
            <person name="Paul Ross R."/>
            <person name="Yang R."/>
            <person name="Briner A.E."/>
            <person name="Felis G.E."/>
            <person name="de Vos W.M."/>
            <person name="Barrangou R."/>
            <person name="Klaenhammer T.R."/>
            <person name="Caufield P.W."/>
            <person name="Cui Y."/>
            <person name="Zhang H."/>
            <person name="O'Toole P.W."/>
        </authorList>
    </citation>
    <scope>NUCLEOTIDE SEQUENCE [LARGE SCALE GENOMIC DNA]</scope>
    <source>
        <strain evidence="1 2">NBRC 103219</strain>
    </source>
</reference>
<dbReference type="Pfam" id="PF11148">
    <property type="entry name" value="DUF2922"/>
    <property type="match status" value="1"/>
</dbReference>
<sequence>MKSLDLAFRSAIGGAVHHLKLKYVNTELDAETVKTAMQEIADAQLFVDKKGEEMYAKPVSATYQTEQDDVLFEEK</sequence>
<dbReference type="EMBL" id="JQCN01000010">
    <property type="protein sequence ID" value="KRO01333.1"/>
    <property type="molecule type" value="Genomic_DNA"/>
</dbReference>
<dbReference type="OrthoDB" id="2323347at2"/>
<proteinExistence type="predicted"/>